<keyword evidence="3" id="KW-1185">Reference proteome</keyword>
<dbReference type="InterPro" id="IPR013024">
    <property type="entry name" value="GGCT-like"/>
</dbReference>
<reference evidence="3" key="1">
    <citation type="journal article" date="2019" name="Int. J. Syst. Evol. Microbiol.">
        <title>The Global Catalogue of Microorganisms (GCM) 10K type strain sequencing project: providing services to taxonomists for standard genome sequencing and annotation.</title>
        <authorList>
            <consortium name="The Broad Institute Genomics Platform"/>
            <consortium name="The Broad Institute Genome Sequencing Center for Infectious Disease"/>
            <person name="Wu L."/>
            <person name="Ma J."/>
        </authorList>
    </citation>
    <scope>NUCLEOTIDE SEQUENCE [LARGE SCALE GENOMIC DNA]</scope>
    <source>
        <strain evidence="3">JCM 17759</strain>
    </source>
</reference>
<dbReference type="InterPro" id="IPR036568">
    <property type="entry name" value="GGCT-like_sf"/>
</dbReference>
<dbReference type="Gene3D" id="3.10.490.10">
    <property type="entry name" value="Gamma-glutamyl cyclotransferase-like"/>
    <property type="match status" value="1"/>
</dbReference>
<dbReference type="PANTHER" id="PTHR12935">
    <property type="entry name" value="GAMMA-GLUTAMYLCYCLOTRANSFERASE"/>
    <property type="match status" value="1"/>
</dbReference>
<organism evidence="2 3">
    <name type="scientific">Novipirellula rosea</name>
    <dbReference type="NCBI Taxonomy" id="1031540"/>
    <lineage>
        <taxon>Bacteria</taxon>
        <taxon>Pseudomonadati</taxon>
        <taxon>Planctomycetota</taxon>
        <taxon>Planctomycetia</taxon>
        <taxon>Pirellulales</taxon>
        <taxon>Pirellulaceae</taxon>
        <taxon>Novipirellula</taxon>
    </lineage>
</organism>
<evidence type="ECO:0008006" key="4">
    <source>
        <dbReference type="Google" id="ProtNLM"/>
    </source>
</evidence>
<dbReference type="Pfam" id="PF13772">
    <property type="entry name" value="AIG2_2"/>
    <property type="match status" value="1"/>
</dbReference>
<dbReference type="EMBL" id="BAABGA010000030">
    <property type="protein sequence ID" value="GAA4453362.1"/>
    <property type="molecule type" value="Genomic_DNA"/>
</dbReference>
<evidence type="ECO:0000313" key="2">
    <source>
        <dbReference type="EMBL" id="GAA4453362.1"/>
    </source>
</evidence>
<dbReference type="SUPFAM" id="SSF110857">
    <property type="entry name" value="Gamma-glutamyl cyclotransferase-like"/>
    <property type="match status" value="1"/>
</dbReference>
<evidence type="ECO:0000313" key="3">
    <source>
        <dbReference type="Proteomes" id="UP001500840"/>
    </source>
</evidence>
<dbReference type="Proteomes" id="UP001500840">
    <property type="component" value="Unassembled WGS sequence"/>
</dbReference>
<dbReference type="RefSeq" id="WP_345322321.1">
    <property type="nucleotide sequence ID" value="NZ_BAABGA010000030.1"/>
</dbReference>
<keyword evidence="1" id="KW-0456">Lyase</keyword>
<dbReference type="CDD" id="cd06661">
    <property type="entry name" value="GGCT_like"/>
    <property type="match status" value="1"/>
</dbReference>
<protein>
    <recommendedName>
        <fullName evidence="4">AIG2-like family protein</fullName>
    </recommendedName>
</protein>
<dbReference type="PANTHER" id="PTHR12935:SF0">
    <property type="entry name" value="GAMMA-GLUTAMYLCYCLOTRANSFERASE"/>
    <property type="match status" value="1"/>
</dbReference>
<evidence type="ECO:0000256" key="1">
    <source>
        <dbReference type="ARBA" id="ARBA00023239"/>
    </source>
</evidence>
<name>A0ABP8MN39_9BACT</name>
<comment type="caution">
    <text evidence="2">The sequence shown here is derived from an EMBL/GenBank/DDBJ whole genome shotgun (WGS) entry which is preliminary data.</text>
</comment>
<proteinExistence type="predicted"/>
<dbReference type="InterPro" id="IPR017939">
    <property type="entry name" value="G-Glutamylcylcotransferase"/>
</dbReference>
<gene>
    <name evidence="2" type="ORF">GCM10023156_24270</name>
</gene>
<sequence length="165" mass="18462">MQTFHHFAYGSNMSTSRLRARCPSAMVRGVGFVRGRKLLFHKRGMDGTGKANAFATKDDDDILWGVIYETLLSEKENLDRCESLGVGYEHATVEVQVASRTVTTFLYQAIADRIDNSLVPADWYHSHVINGAIEHGLPLEYHAMIASVMPSTRLSARRNVSRCSE</sequence>
<accession>A0ABP8MN39</accession>